<feature type="signal peptide" evidence="1">
    <location>
        <begin position="1"/>
        <end position="21"/>
    </location>
</feature>
<dbReference type="EMBL" id="JBEYXT010000022">
    <property type="protein sequence ID" value="MEU6800908.1"/>
    <property type="molecule type" value="Genomic_DNA"/>
</dbReference>
<keyword evidence="1" id="KW-0732">Signal</keyword>
<evidence type="ECO:0008006" key="4">
    <source>
        <dbReference type="Google" id="ProtNLM"/>
    </source>
</evidence>
<protein>
    <recommendedName>
        <fullName evidence="4">Secreted protein</fullName>
    </recommendedName>
</protein>
<reference evidence="2 3" key="1">
    <citation type="submission" date="2024-06" db="EMBL/GenBank/DDBJ databases">
        <title>The Natural Products Discovery Center: Release of the First 8490 Sequenced Strains for Exploring Actinobacteria Biosynthetic Diversity.</title>
        <authorList>
            <person name="Kalkreuter E."/>
            <person name="Kautsar S.A."/>
            <person name="Yang D."/>
            <person name="Bader C.D."/>
            <person name="Teijaro C.N."/>
            <person name="Fluegel L."/>
            <person name="Davis C.M."/>
            <person name="Simpson J.R."/>
            <person name="Lauterbach L."/>
            <person name="Steele A.D."/>
            <person name="Gui C."/>
            <person name="Meng S."/>
            <person name="Li G."/>
            <person name="Viehrig K."/>
            <person name="Ye F."/>
            <person name="Su P."/>
            <person name="Kiefer A.F."/>
            <person name="Nichols A."/>
            <person name="Cepeda A.J."/>
            <person name="Yan W."/>
            <person name="Fan B."/>
            <person name="Jiang Y."/>
            <person name="Adhikari A."/>
            <person name="Zheng C.-J."/>
            <person name="Schuster L."/>
            <person name="Cowan T.M."/>
            <person name="Smanski M.J."/>
            <person name="Chevrette M.G."/>
            <person name="De Carvalho L.P.S."/>
            <person name="Shen B."/>
        </authorList>
    </citation>
    <scope>NUCLEOTIDE SEQUENCE [LARGE SCALE GENOMIC DNA]</scope>
    <source>
        <strain evidence="2 3">NPDC046851</strain>
    </source>
</reference>
<proteinExistence type="predicted"/>
<dbReference type="RefSeq" id="WP_359692217.1">
    <property type="nucleotide sequence ID" value="NZ_JBEYXT010000022.1"/>
</dbReference>
<sequence>MAAVTTAGICAVMLAATQATAGTATLNRQLQLTDSPTMGASASVSRTIYLAADNYGWSVATSDNVAYVDSLGNRSIYLAAGTYNWTCTIYSPANGYYENYCSIKKAGSDPAYVESGRYTLPHSGTYNITSYLTGL</sequence>
<dbReference type="Proteomes" id="UP001551189">
    <property type="component" value="Unassembled WGS sequence"/>
</dbReference>
<evidence type="ECO:0000256" key="1">
    <source>
        <dbReference type="SAM" id="SignalP"/>
    </source>
</evidence>
<organism evidence="2 3">
    <name type="scientific">Streptomyces neyagawaensis</name>
    <dbReference type="NCBI Taxonomy" id="42238"/>
    <lineage>
        <taxon>Bacteria</taxon>
        <taxon>Bacillati</taxon>
        <taxon>Actinomycetota</taxon>
        <taxon>Actinomycetes</taxon>
        <taxon>Kitasatosporales</taxon>
        <taxon>Streptomycetaceae</taxon>
        <taxon>Streptomyces</taxon>
    </lineage>
</organism>
<keyword evidence="3" id="KW-1185">Reference proteome</keyword>
<feature type="chain" id="PRO_5047026213" description="Secreted protein" evidence="1">
    <location>
        <begin position="22"/>
        <end position="135"/>
    </location>
</feature>
<evidence type="ECO:0000313" key="2">
    <source>
        <dbReference type="EMBL" id="MEU6800908.1"/>
    </source>
</evidence>
<gene>
    <name evidence="2" type="ORF">ABZ931_07830</name>
</gene>
<evidence type="ECO:0000313" key="3">
    <source>
        <dbReference type="Proteomes" id="UP001551189"/>
    </source>
</evidence>
<accession>A0ABV3AUP6</accession>
<comment type="caution">
    <text evidence="2">The sequence shown here is derived from an EMBL/GenBank/DDBJ whole genome shotgun (WGS) entry which is preliminary data.</text>
</comment>
<name>A0ABV3AUP6_9ACTN</name>